<dbReference type="Pfam" id="PF00932">
    <property type="entry name" value="LTD"/>
    <property type="match status" value="1"/>
</dbReference>
<dbReference type="AlphaFoldDB" id="X0WGG7"/>
<feature type="domain" description="LTD" evidence="1">
    <location>
        <begin position="1"/>
        <end position="97"/>
    </location>
</feature>
<reference evidence="2" key="1">
    <citation type="journal article" date="2014" name="Front. Microbiol.">
        <title>High frequency of phylogenetically diverse reductive dehalogenase-homologous genes in deep subseafloor sedimentary metagenomes.</title>
        <authorList>
            <person name="Kawai M."/>
            <person name="Futagami T."/>
            <person name="Toyoda A."/>
            <person name="Takaki Y."/>
            <person name="Nishi S."/>
            <person name="Hori S."/>
            <person name="Arai W."/>
            <person name="Tsubouchi T."/>
            <person name="Morono Y."/>
            <person name="Uchiyama I."/>
            <person name="Ito T."/>
            <person name="Fujiyama A."/>
            <person name="Inagaki F."/>
            <person name="Takami H."/>
        </authorList>
    </citation>
    <scope>NUCLEOTIDE SEQUENCE</scope>
    <source>
        <strain evidence="2">Expedition CK06-06</strain>
    </source>
</reference>
<dbReference type="Gene3D" id="2.60.40.1260">
    <property type="entry name" value="Lamin Tail domain"/>
    <property type="match status" value="1"/>
</dbReference>
<proteinExistence type="predicted"/>
<dbReference type="SUPFAM" id="SSF74853">
    <property type="entry name" value="Lamin A/C globular tail domain"/>
    <property type="match status" value="1"/>
</dbReference>
<dbReference type="InterPro" id="IPR059177">
    <property type="entry name" value="GH29D-like_dom"/>
</dbReference>
<organism evidence="2">
    <name type="scientific">marine sediment metagenome</name>
    <dbReference type="NCBI Taxonomy" id="412755"/>
    <lineage>
        <taxon>unclassified sequences</taxon>
        <taxon>metagenomes</taxon>
        <taxon>ecological metagenomes</taxon>
    </lineage>
</organism>
<evidence type="ECO:0000313" key="2">
    <source>
        <dbReference type="EMBL" id="GAG11791.1"/>
    </source>
</evidence>
<accession>X0WGG7</accession>
<comment type="caution">
    <text evidence="2">The sequence shown here is derived from an EMBL/GenBank/DDBJ whole genome shotgun (WGS) entry which is preliminary data.</text>
</comment>
<dbReference type="Pfam" id="PF13290">
    <property type="entry name" value="CHB_HEX_C_1"/>
    <property type="match status" value="1"/>
</dbReference>
<name>X0WGG7_9ZZZZ</name>
<feature type="non-terminal residue" evidence="2">
    <location>
        <position position="1"/>
    </location>
</feature>
<protein>
    <recommendedName>
        <fullName evidence="1">LTD domain-containing protein</fullName>
    </recommendedName>
</protein>
<dbReference type="InterPro" id="IPR001322">
    <property type="entry name" value="Lamin_tail_dom"/>
</dbReference>
<dbReference type="PROSITE" id="PS51841">
    <property type="entry name" value="LTD"/>
    <property type="match status" value="1"/>
</dbReference>
<dbReference type="EMBL" id="BARS01022160">
    <property type="protein sequence ID" value="GAG11791.1"/>
    <property type="molecule type" value="Genomic_DNA"/>
</dbReference>
<gene>
    <name evidence="2" type="ORF">S01H1_35454</name>
</gene>
<feature type="non-terminal residue" evidence="2">
    <location>
        <position position="271"/>
    </location>
</feature>
<sequence>DEDGDFSDWIEIHNPTGAAINFGGWYLTDNAGDLRKWQFPSIQLDPDAYMVIFASDKDRTDPGSELHTNFRLNGGGEYLGLVQPNGSTVAHHYSPEFPPQTADISYGIIGPGELRYFSIPTPGAPNSESMCESPQFSRRGGTFTAAFFMELTVESPDAVIRYTLDGSPPTASSTGYVAPIAVTNTTQVRARAFETGLSPGPIVSETYILLAADVQSFTSDLPIIIVENFGAGTIPENFFQPAYMAIFDDETGRSTLMSDPDLDTRVGFKMR</sequence>
<evidence type="ECO:0000259" key="1">
    <source>
        <dbReference type="PROSITE" id="PS51841"/>
    </source>
</evidence>
<dbReference type="InterPro" id="IPR036415">
    <property type="entry name" value="Lamin_tail_dom_sf"/>
</dbReference>